<name>A0A2N1PSG3_9BACT</name>
<reference evidence="5 6" key="1">
    <citation type="journal article" date="2017" name="ISME J.">
        <title>Potential for microbial H2 and metal transformations associated with novel bacteria and archaea in deep terrestrial subsurface sediments.</title>
        <authorList>
            <person name="Hernsdorf A.W."/>
            <person name="Amano Y."/>
            <person name="Miyakawa K."/>
            <person name="Ise K."/>
            <person name="Suzuki Y."/>
            <person name="Anantharaman K."/>
            <person name="Probst A."/>
            <person name="Burstein D."/>
            <person name="Thomas B.C."/>
            <person name="Banfield J.F."/>
        </authorList>
    </citation>
    <scope>NUCLEOTIDE SEQUENCE [LARGE SCALE GENOMIC DNA]</scope>
    <source>
        <strain evidence="5">HGW-Wallbacteria-1</strain>
    </source>
</reference>
<dbReference type="EMBL" id="PGXC01000003">
    <property type="protein sequence ID" value="PKK91277.1"/>
    <property type="molecule type" value="Genomic_DNA"/>
</dbReference>
<accession>A0A2N1PSG3</accession>
<keyword evidence="3" id="KW-0411">Iron-sulfur</keyword>
<proteinExistence type="predicted"/>
<dbReference type="GO" id="GO:0051536">
    <property type="term" value="F:iron-sulfur cluster binding"/>
    <property type="evidence" value="ECO:0007669"/>
    <property type="project" value="UniProtKB-KW"/>
</dbReference>
<dbReference type="PANTHER" id="PTHR43122">
    <property type="entry name" value="FERREDOXIN SUBUNIT OF PYRUVATE:FLAVODOXIN OXIDOREDUCTASE-RELATED"/>
    <property type="match status" value="1"/>
</dbReference>
<evidence type="ECO:0000256" key="1">
    <source>
        <dbReference type="ARBA" id="ARBA00022723"/>
    </source>
</evidence>
<evidence type="ECO:0000313" key="6">
    <source>
        <dbReference type="Proteomes" id="UP000233256"/>
    </source>
</evidence>
<comment type="caution">
    <text evidence="5">The sequence shown here is derived from an EMBL/GenBank/DDBJ whole genome shotgun (WGS) entry which is preliminary data.</text>
</comment>
<sequence length="67" mass="7358">MPRIVVDDERCKGCGLCIDACPKKIIVESEKLNSKGYHPAKQVNEEKCVGCKICATVCPDCAIEVFK</sequence>
<feature type="domain" description="4Fe-4S ferredoxin-type" evidence="4">
    <location>
        <begin position="39"/>
        <end position="67"/>
    </location>
</feature>
<evidence type="ECO:0000259" key="4">
    <source>
        <dbReference type="PROSITE" id="PS51379"/>
    </source>
</evidence>
<dbReference type="Proteomes" id="UP000233256">
    <property type="component" value="Unassembled WGS sequence"/>
</dbReference>
<dbReference type="Pfam" id="PF12838">
    <property type="entry name" value="Fer4_7"/>
    <property type="match status" value="1"/>
</dbReference>
<organism evidence="5 6">
    <name type="scientific">Candidatus Wallbacteria bacterium HGW-Wallbacteria-1</name>
    <dbReference type="NCBI Taxonomy" id="2013854"/>
    <lineage>
        <taxon>Bacteria</taxon>
        <taxon>Candidatus Walliibacteriota</taxon>
    </lineage>
</organism>
<dbReference type="PROSITE" id="PS51379">
    <property type="entry name" value="4FE4S_FER_2"/>
    <property type="match status" value="2"/>
</dbReference>
<evidence type="ECO:0000256" key="2">
    <source>
        <dbReference type="ARBA" id="ARBA00023004"/>
    </source>
</evidence>
<dbReference type="SUPFAM" id="SSF54862">
    <property type="entry name" value="4Fe-4S ferredoxins"/>
    <property type="match status" value="1"/>
</dbReference>
<feature type="domain" description="4Fe-4S ferredoxin-type" evidence="4">
    <location>
        <begin position="2"/>
        <end position="31"/>
    </location>
</feature>
<keyword evidence="1" id="KW-0479">Metal-binding</keyword>
<dbReference type="GO" id="GO:0046872">
    <property type="term" value="F:metal ion binding"/>
    <property type="evidence" value="ECO:0007669"/>
    <property type="project" value="UniProtKB-KW"/>
</dbReference>
<protein>
    <submittedName>
        <fullName evidence="5">Tungsten formylmethanofuran dehydrogenase</fullName>
    </submittedName>
</protein>
<dbReference type="Gene3D" id="3.30.70.20">
    <property type="match status" value="1"/>
</dbReference>
<dbReference type="PANTHER" id="PTHR43122:SF2">
    <property type="entry name" value="FERREDOXIN SUBUNIT OF PYRUVATE:FLAVODOXIN OXIDOREDUCTASE"/>
    <property type="match status" value="1"/>
</dbReference>
<evidence type="ECO:0000313" key="5">
    <source>
        <dbReference type="EMBL" id="PKK91277.1"/>
    </source>
</evidence>
<gene>
    <name evidence="5" type="ORF">CVV64_05790</name>
</gene>
<dbReference type="InterPro" id="IPR017900">
    <property type="entry name" value="4Fe4S_Fe_S_CS"/>
</dbReference>
<evidence type="ECO:0000256" key="3">
    <source>
        <dbReference type="ARBA" id="ARBA00023014"/>
    </source>
</evidence>
<dbReference type="InterPro" id="IPR017896">
    <property type="entry name" value="4Fe4S_Fe-S-bd"/>
</dbReference>
<keyword evidence="2" id="KW-0408">Iron</keyword>
<dbReference type="AlphaFoldDB" id="A0A2N1PSG3"/>
<dbReference type="PROSITE" id="PS00198">
    <property type="entry name" value="4FE4S_FER_1"/>
    <property type="match status" value="2"/>
</dbReference>